<proteinExistence type="predicted"/>
<evidence type="ECO:0000313" key="1">
    <source>
        <dbReference type="EMBL" id="CPR16186.1"/>
    </source>
</evidence>
<dbReference type="AlphaFoldDB" id="A0A0D6JC15"/>
<dbReference type="EMBL" id="LN829119">
    <property type="protein sequence ID" value="CPR16186.1"/>
    <property type="molecule type" value="Genomic_DNA"/>
</dbReference>
<reference evidence="2" key="1">
    <citation type="submission" date="2015-02" db="EMBL/GenBank/DDBJ databases">
        <authorList>
            <person name="Chooi Y.-H."/>
        </authorList>
    </citation>
    <scope>NUCLEOTIDE SEQUENCE [LARGE SCALE GENOMIC DNA]</scope>
    <source>
        <strain evidence="2">strain Y</strain>
    </source>
</reference>
<dbReference type="Proteomes" id="UP000033187">
    <property type="component" value="Chromosome 1"/>
</dbReference>
<gene>
    <name evidence="1" type="ORF">YBN1229_v1_0691</name>
</gene>
<organism evidence="1 2">
    <name type="scientific">Candidatus Filomicrobium marinum</name>
    <dbReference type="NCBI Taxonomy" id="1608628"/>
    <lineage>
        <taxon>Bacteria</taxon>
        <taxon>Pseudomonadati</taxon>
        <taxon>Pseudomonadota</taxon>
        <taxon>Alphaproteobacteria</taxon>
        <taxon>Hyphomicrobiales</taxon>
        <taxon>Hyphomicrobiaceae</taxon>
        <taxon>Filomicrobium</taxon>
    </lineage>
</organism>
<sequence>MRRHDVLRGSSSTIVWCRARVSFRDADAGGSLSADVNRILPHGVADDTERKVNMIAWLEAMQWSETDHHASATCLTMTP</sequence>
<name>A0A0D6JC15_9HYPH</name>
<keyword evidence="2" id="KW-1185">Reference proteome</keyword>
<dbReference type="KEGG" id="fiy:BN1229_v1_0691"/>
<evidence type="ECO:0000313" key="2">
    <source>
        <dbReference type="Proteomes" id="UP000033187"/>
    </source>
</evidence>
<protein>
    <submittedName>
        <fullName evidence="1">Uncharacterized protein</fullName>
    </submittedName>
</protein>
<dbReference type="KEGG" id="fil:BN1229_v1_0688"/>
<accession>A0A0D6JC15</accession>